<evidence type="ECO:0000313" key="2">
    <source>
        <dbReference type="EMBL" id="EGZ21845.1"/>
    </source>
</evidence>
<feature type="transmembrane region" description="Helical" evidence="1">
    <location>
        <begin position="58"/>
        <end position="80"/>
    </location>
</feature>
<dbReference type="KEGG" id="psoj:PHYSODRAFT_329740"/>
<dbReference type="RefSeq" id="XP_009524562.1">
    <property type="nucleotide sequence ID" value="XM_009526267.1"/>
</dbReference>
<keyword evidence="1" id="KW-0812">Transmembrane</keyword>
<accession>G4Z7U2</accession>
<evidence type="ECO:0000313" key="3">
    <source>
        <dbReference type="Proteomes" id="UP000002640"/>
    </source>
</evidence>
<name>G4Z7U2_PHYSP</name>
<reference evidence="2 3" key="1">
    <citation type="journal article" date="2006" name="Science">
        <title>Phytophthora genome sequences uncover evolutionary origins and mechanisms of pathogenesis.</title>
        <authorList>
            <person name="Tyler B.M."/>
            <person name="Tripathy S."/>
            <person name="Zhang X."/>
            <person name="Dehal P."/>
            <person name="Jiang R.H."/>
            <person name="Aerts A."/>
            <person name="Arredondo F.D."/>
            <person name="Baxter L."/>
            <person name="Bensasson D."/>
            <person name="Beynon J.L."/>
            <person name="Chapman J."/>
            <person name="Damasceno C.M."/>
            <person name="Dorrance A.E."/>
            <person name="Dou D."/>
            <person name="Dickerman A.W."/>
            <person name="Dubchak I.L."/>
            <person name="Garbelotto M."/>
            <person name="Gijzen M."/>
            <person name="Gordon S.G."/>
            <person name="Govers F."/>
            <person name="Grunwald N.J."/>
            <person name="Huang W."/>
            <person name="Ivors K.L."/>
            <person name="Jones R.W."/>
            <person name="Kamoun S."/>
            <person name="Krampis K."/>
            <person name="Lamour K.H."/>
            <person name="Lee M.K."/>
            <person name="McDonald W.H."/>
            <person name="Medina M."/>
            <person name="Meijer H.J."/>
            <person name="Nordberg E.K."/>
            <person name="Maclean D.J."/>
            <person name="Ospina-Giraldo M.D."/>
            <person name="Morris P.F."/>
            <person name="Phuntumart V."/>
            <person name="Putnam N.H."/>
            <person name="Rash S."/>
            <person name="Rose J.K."/>
            <person name="Sakihama Y."/>
            <person name="Salamov A.A."/>
            <person name="Savidor A."/>
            <person name="Scheuring C.F."/>
            <person name="Smith B.M."/>
            <person name="Sobral B.W."/>
            <person name="Terry A."/>
            <person name="Torto-Alalibo T.A."/>
            <person name="Win J."/>
            <person name="Xu Z."/>
            <person name="Zhang H."/>
            <person name="Grigoriev I.V."/>
            <person name="Rokhsar D.S."/>
            <person name="Boore J.L."/>
        </authorList>
    </citation>
    <scope>NUCLEOTIDE SEQUENCE [LARGE SCALE GENOMIC DNA]</scope>
    <source>
        <strain evidence="2 3">P6497</strain>
    </source>
</reference>
<gene>
    <name evidence="2" type="ORF">PHYSODRAFT_329740</name>
</gene>
<dbReference type="GeneID" id="20645986"/>
<organism evidence="2 3">
    <name type="scientific">Phytophthora sojae (strain P6497)</name>
    <name type="common">Soybean stem and root rot agent</name>
    <name type="synonym">Phytophthora megasperma f. sp. glycines</name>
    <dbReference type="NCBI Taxonomy" id="1094619"/>
    <lineage>
        <taxon>Eukaryota</taxon>
        <taxon>Sar</taxon>
        <taxon>Stramenopiles</taxon>
        <taxon>Oomycota</taxon>
        <taxon>Peronosporomycetes</taxon>
        <taxon>Peronosporales</taxon>
        <taxon>Peronosporaceae</taxon>
        <taxon>Phytophthora</taxon>
    </lineage>
</organism>
<proteinExistence type="predicted"/>
<protein>
    <submittedName>
        <fullName evidence="2">Uncharacterized protein</fullName>
    </submittedName>
</protein>
<evidence type="ECO:0000256" key="1">
    <source>
        <dbReference type="SAM" id="Phobius"/>
    </source>
</evidence>
<dbReference type="AlphaFoldDB" id="G4Z7U2"/>
<keyword evidence="1" id="KW-0472">Membrane</keyword>
<dbReference type="Proteomes" id="UP000002640">
    <property type="component" value="Unassembled WGS sequence"/>
</dbReference>
<dbReference type="InParanoid" id="G4Z7U2"/>
<dbReference type="EMBL" id="JH159153">
    <property type="protein sequence ID" value="EGZ21845.1"/>
    <property type="molecule type" value="Genomic_DNA"/>
</dbReference>
<sequence>MEVSWASIRGRQSRSWVTAKVRAFKLDSEPHGSGGQRTSQEWRTASLMHGGMSHASSLLCWWGLGSFALELLMARILLVFL</sequence>
<keyword evidence="3" id="KW-1185">Reference proteome</keyword>
<keyword evidence="1" id="KW-1133">Transmembrane helix</keyword>